<dbReference type="InterPro" id="IPR019775">
    <property type="entry name" value="WD40_repeat_CS"/>
</dbReference>
<feature type="domain" description="Small-subunit processome Utp12" evidence="8">
    <location>
        <begin position="549"/>
        <end position="665"/>
    </location>
</feature>
<dbReference type="PANTHER" id="PTHR44267:SF1">
    <property type="entry name" value="WD REPEAT-CONTAINING PROTEIN 43"/>
    <property type="match status" value="1"/>
</dbReference>
<feature type="region of interest" description="Disordered" evidence="7">
    <location>
        <begin position="1"/>
        <end position="30"/>
    </location>
</feature>
<evidence type="ECO:0000256" key="6">
    <source>
        <dbReference type="PROSITE-ProRule" id="PRU00221"/>
    </source>
</evidence>
<feature type="compositionally biased region" description="Basic and acidic residues" evidence="7">
    <location>
        <begin position="94"/>
        <end position="107"/>
    </location>
</feature>
<dbReference type="PROSITE" id="PS50294">
    <property type="entry name" value="WD_REPEATS_REGION"/>
    <property type="match status" value="1"/>
</dbReference>
<dbReference type="InterPro" id="IPR036322">
    <property type="entry name" value="WD40_repeat_dom_sf"/>
</dbReference>
<evidence type="ECO:0000313" key="9">
    <source>
        <dbReference type="EMBL" id="OCH92662.1"/>
    </source>
</evidence>
<reference evidence="9 10" key="1">
    <citation type="submission" date="2016-07" db="EMBL/GenBank/DDBJ databases">
        <title>Draft genome of the white-rot fungus Obba rivulosa 3A-2.</title>
        <authorList>
            <consortium name="DOE Joint Genome Institute"/>
            <person name="Miettinen O."/>
            <person name="Riley R."/>
            <person name="Acob R."/>
            <person name="Barry K."/>
            <person name="Cullen D."/>
            <person name="De Vries R."/>
            <person name="Hainaut M."/>
            <person name="Hatakka A."/>
            <person name="Henrissat B."/>
            <person name="Hilden K."/>
            <person name="Kuo R."/>
            <person name="Labutti K."/>
            <person name="Lipzen A."/>
            <person name="Makela M.R."/>
            <person name="Sandor L."/>
            <person name="Spatafora J.W."/>
            <person name="Grigoriev I.V."/>
            <person name="Hibbett D.S."/>
        </authorList>
    </citation>
    <scope>NUCLEOTIDE SEQUENCE [LARGE SCALE GENOMIC DNA]</scope>
    <source>
        <strain evidence="9 10">3A-2</strain>
    </source>
</reference>
<evidence type="ECO:0000256" key="4">
    <source>
        <dbReference type="ARBA" id="ARBA00023242"/>
    </source>
</evidence>
<feature type="compositionally biased region" description="Acidic residues" evidence="7">
    <location>
        <begin position="774"/>
        <end position="791"/>
    </location>
</feature>
<accession>A0A8E2B4Z6</accession>
<dbReference type="GO" id="GO:0032040">
    <property type="term" value="C:small-subunit processome"/>
    <property type="evidence" value="ECO:0007669"/>
    <property type="project" value="UniProtKB-ARBA"/>
</dbReference>
<evidence type="ECO:0000256" key="3">
    <source>
        <dbReference type="ARBA" id="ARBA00022737"/>
    </source>
</evidence>
<feature type="compositionally biased region" description="Basic and acidic residues" evidence="7">
    <location>
        <begin position="696"/>
        <end position="705"/>
    </location>
</feature>
<dbReference type="Pfam" id="PF04003">
    <property type="entry name" value="Utp12"/>
    <property type="match status" value="1"/>
</dbReference>
<evidence type="ECO:0000256" key="1">
    <source>
        <dbReference type="ARBA" id="ARBA00004123"/>
    </source>
</evidence>
<dbReference type="PROSITE" id="PS50082">
    <property type="entry name" value="WD_REPEATS_2"/>
    <property type="match status" value="1"/>
</dbReference>
<dbReference type="SMART" id="SM00320">
    <property type="entry name" value="WD40"/>
    <property type="match status" value="3"/>
</dbReference>
<feature type="region of interest" description="Disordered" evidence="7">
    <location>
        <begin position="673"/>
        <end position="791"/>
    </location>
</feature>
<dbReference type="InterPro" id="IPR015943">
    <property type="entry name" value="WD40/YVTN_repeat-like_dom_sf"/>
</dbReference>
<dbReference type="Proteomes" id="UP000250043">
    <property type="component" value="Unassembled WGS sequence"/>
</dbReference>
<feature type="compositionally biased region" description="Acidic residues" evidence="7">
    <location>
        <begin position="706"/>
        <end position="767"/>
    </location>
</feature>
<protein>
    <submittedName>
        <fullName evidence="9">NUC189-domain-containing protein</fullName>
    </submittedName>
</protein>
<evidence type="ECO:0000313" key="10">
    <source>
        <dbReference type="Proteomes" id="UP000250043"/>
    </source>
</evidence>
<evidence type="ECO:0000259" key="8">
    <source>
        <dbReference type="Pfam" id="PF04003"/>
    </source>
</evidence>
<dbReference type="GO" id="GO:0000462">
    <property type="term" value="P:maturation of SSU-rRNA from tricistronic rRNA transcript (SSU-rRNA, 5.8S rRNA, LSU-rRNA)"/>
    <property type="evidence" value="ECO:0007669"/>
    <property type="project" value="TreeGrafter"/>
</dbReference>
<keyword evidence="4" id="KW-0539">Nucleus</keyword>
<keyword evidence="3" id="KW-0677">Repeat</keyword>
<name>A0A8E2B4Z6_9APHY</name>
<dbReference type="InterPro" id="IPR001680">
    <property type="entry name" value="WD40_rpt"/>
</dbReference>
<sequence>MASTPSKSKKSRTKPPRGRPQATSAISQPAVEDSSSLTYLSAFSPLGDLFAFLSLAIDKHRLRIYDTATGQSIAEHVVDAARVSSLAWARMDLSDGSKKAENEDTTHQPKRKRKKRDSLAPQSSTPGLTPQIVLLGLSDGSISLFSPSHGRVVRTLSHPSSTTAILSVAVDETARATSVWTSSADGTIRHWDATKNDILDAWSADDRLAYSALSVRPSTTEKEGRADVLAAHHSIHLLSMSSSATGVNNSEVKKPKELSRFTGHASLVKDLRWSSSSRFLSMAEADRFVYVWDVSEAASSEGKIAASIPLDSDARSISLSTPSSSQQSILLTLSAGNKISIFPLPTEGTVPSPSKSKQKIATLEPTSTVSISSKKDVEPVKVVAASFIAGEEGRIRVARLVGGIQPVFEVVQYLDASGDFIQDITISHDVSKLLSNAADSAIGAPSQRYNESSSLAVRSGVELGQDPALDDLDLRDIDGNLDVDLAELSLGQRLTAITGADGSARPASDDEDDTARVTRSGASKAEEAPTTVPASSLTRTLIQALHSSDARLLEMCLAHSDAALIRNTVRRLPPQLAVPLIMACVERLGRGARAANMKGGGGGASSQRGAALIRWIKIALAAHSGHLLTMPDLVARLSGLHATLTTRMALQESLLSLSGRLDMVVAQIEMRSSGAPAPLPLPKSSRKKRGKGKQAGVREPRRYVEGESELEEEEQMEVEVESGDDEGSVEDVELGGSDDEEEGPGGEDEDEDDEDEDEEDEDDEEDGPGLNGFIDDEAEEYSEDEDEDESE</sequence>
<proteinExistence type="inferred from homology"/>
<evidence type="ECO:0000256" key="5">
    <source>
        <dbReference type="ARBA" id="ARBA00038335"/>
    </source>
</evidence>
<feature type="repeat" description="WD" evidence="6">
    <location>
        <begin position="261"/>
        <end position="302"/>
    </location>
</feature>
<evidence type="ECO:0000256" key="2">
    <source>
        <dbReference type="ARBA" id="ARBA00022574"/>
    </source>
</evidence>
<comment type="subcellular location">
    <subcellularLocation>
        <location evidence="1">Nucleus</location>
    </subcellularLocation>
</comment>
<feature type="compositionally biased region" description="Polar residues" evidence="7">
    <location>
        <begin position="21"/>
        <end position="30"/>
    </location>
</feature>
<dbReference type="PROSITE" id="PS00678">
    <property type="entry name" value="WD_REPEATS_1"/>
    <property type="match status" value="1"/>
</dbReference>
<organism evidence="9 10">
    <name type="scientific">Obba rivulosa</name>
    <dbReference type="NCBI Taxonomy" id="1052685"/>
    <lineage>
        <taxon>Eukaryota</taxon>
        <taxon>Fungi</taxon>
        <taxon>Dikarya</taxon>
        <taxon>Basidiomycota</taxon>
        <taxon>Agaricomycotina</taxon>
        <taxon>Agaricomycetes</taxon>
        <taxon>Polyporales</taxon>
        <taxon>Gelatoporiaceae</taxon>
        <taxon>Obba</taxon>
    </lineage>
</organism>
<feature type="region of interest" description="Disordered" evidence="7">
    <location>
        <begin position="94"/>
        <end position="127"/>
    </location>
</feature>
<comment type="similarity">
    <text evidence="5">Belongs to the UTP5 family.</text>
</comment>
<dbReference type="InterPro" id="IPR052414">
    <property type="entry name" value="U3_snoRNA-assoc_WDR"/>
</dbReference>
<dbReference type="InterPro" id="IPR007148">
    <property type="entry name" value="SSU_processome_Utp12"/>
</dbReference>
<dbReference type="EMBL" id="KV722365">
    <property type="protein sequence ID" value="OCH92662.1"/>
    <property type="molecule type" value="Genomic_DNA"/>
</dbReference>
<evidence type="ECO:0000256" key="7">
    <source>
        <dbReference type="SAM" id="MobiDB-lite"/>
    </source>
</evidence>
<dbReference type="SUPFAM" id="SSF50978">
    <property type="entry name" value="WD40 repeat-like"/>
    <property type="match status" value="1"/>
</dbReference>
<dbReference type="AlphaFoldDB" id="A0A8E2B4Z6"/>
<feature type="region of interest" description="Disordered" evidence="7">
    <location>
        <begin position="500"/>
        <end position="534"/>
    </location>
</feature>
<dbReference type="OrthoDB" id="30195at2759"/>
<dbReference type="Gene3D" id="2.130.10.10">
    <property type="entry name" value="YVTN repeat-like/Quinoprotein amine dehydrogenase"/>
    <property type="match status" value="2"/>
</dbReference>
<keyword evidence="2 6" id="KW-0853">WD repeat</keyword>
<gene>
    <name evidence="9" type="ORF">OBBRIDRAFT_833200</name>
</gene>
<keyword evidence="10" id="KW-1185">Reference proteome</keyword>
<feature type="compositionally biased region" description="Basic residues" evidence="7">
    <location>
        <begin position="7"/>
        <end position="17"/>
    </location>
</feature>
<dbReference type="PANTHER" id="PTHR44267">
    <property type="entry name" value="WD REPEAT-CONTAINING PROTEIN 43"/>
    <property type="match status" value="1"/>
</dbReference>